<dbReference type="Pfam" id="PF03106">
    <property type="entry name" value="WRKY"/>
    <property type="match status" value="1"/>
</dbReference>
<evidence type="ECO:0000256" key="1">
    <source>
        <dbReference type="ARBA" id="ARBA00004123"/>
    </source>
</evidence>
<evidence type="ECO:0000256" key="2">
    <source>
        <dbReference type="ARBA" id="ARBA00023015"/>
    </source>
</evidence>
<feature type="compositionally biased region" description="Low complexity" evidence="6">
    <location>
        <begin position="107"/>
        <end position="121"/>
    </location>
</feature>
<keyword evidence="4" id="KW-0804">Transcription</keyword>
<evidence type="ECO:0000256" key="5">
    <source>
        <dbReference type="ARBA" id="ARBA00023242"/>
    </source>
</evidence>
<evidence type="ECO:0000256" key="6">
    <source>
        <dbReference type="SAM" id="MobiDB-lite"/>
    </source>
</evidence>
<dbReference type="Gene3D" id="2.20.25.80">
    <property type="entry name" value="WRKY domain"/>
    <property type="match status" value="1"/>
</dbReference>
<dbReference type="InterPro" id="IPR044810">
    <property type="entry name" value="WRKY_plant"/>
</dbReference>
<dbReference type="GO" id="GO:0003700">
    <property type="term" value="F:DNA-binding transcription factor activity"/>
    <property type="evidence" value="ECO:0007669"/>
    <property type="project" value="InterPro"/>
</dbReference>
<feature type="domain" description="WRKY" evidence="7">
    <location>
        <begin position="180"/>
        <end position="245"/>
    </location>
</feature>
<evidence type="ECO:0000256" key="3">
    <source>
        <dbReference type="ARBA" id="ARBA00023125"/>
    </source>
</evidence>
<dbReference type="PANTHER" id="PTHR31221">
    <property type="entry name" value="WRKY TRANSCRIPTION FACTOR PROTEIN 1-RELATED"/>
    <property type="match status" value="1"/>
</dbReference>
<dbReference type="Proteomes" id="UP000008021">
    <property type="component" value="Chromosome 5"/>
</dbReference>
<keyword evidence="9" id="KW-1185">Reference proteome</keyword>
<organism evidence="8">
    <name type="scientific">Oryza meridionalis</name>
    <dbReference type="NCBI Taxonomy" id="40149"/>
    <lineage>
        <taxon>Eukaryota</taxon>
        <taxon>Viridiplantae</taxon>
        <taxon>Streptophyta</taxon>
        <taxon>Embryophyta</taxon>
        <taxon>Tracheophyta</taxon>
        <taxon>Spermatophyta</taxon>
        <taxon>Magnoliopsida</taxon>
        <taxon>Liliopsida</taxon>
        <taxon>Poales</taxon>
        <taxon>Poaceae</taxon>
        <taxon>BOP clade</taxon>
        <taxon>Oryzoideae</taxon>
        <taxon>Oryzeae</taxon>
        <taxon>Oryzinae</taxon>
        <taxon>Oryza</taxon>
    </lineage>
</organism>
<dbReference type="HOGENOM" id="CLU_033779_2_0_1"/>
<dbReference type="AlphaFoldDB" id="A0A0E0DUX1"/>
<dbReference type="FunFam" id="2.20.25.80:FF:000003">
    <property type="entry name" value="WRKY transcription factor 57"/>
    <property type="match status" value="1"/>
</dbReference>
<feature type="region of interest" description="Disordered" evidence="6">
    <location>
        <begin position="97"/>
        <end position="172"/>
    </location>
</feature>
<feature type="compositionally biased region" description="Acidic residues" evidence="6">
    <location>
        <begin position="140"/>
        <end position="149"/>
    </location>
</feature>
<dbReference type="SMART" id="SM00774">
    <property type="entry name" value="WRKY"/>
    <property type="match status" value="1"/>
</dbReference>
<dbReference type="EnsemblPlants" id="OMERI05G23200.1">
    <property type="protein sequence ID" value="OMERI05G23200.1"/>
    <property type="gene ID" value="OMERI05G23200"/>
</dbReference>
<dbReference type="eggNOG" id="ENOG502QU0Y">
    <property type="taxonomic scope" value="Eukaryota"/>
</dbReference>
<dbReference type="STRING" id="40149.A0A0E0DUX1"/>
<sequence>MSGPGGGGGHGLYEDHPAAAGFLPFDHDDDVVASFFFGRSAASGGGAGAGAGDDDGVGLITPYSSITDYLQGFLQDPVYASSPLGGDAAVKHETVVDHASQSGGGAAAPATPNSSVLSSSSEAAGGDDLRRCKRGRRPEDEEEEIDDEGSAVQSCKTNKMKNKKGAKKEREPRVAFMTKSEVDHLEDGYRWRKYGQKAVKNSSYPRSYYRCTAPRCGVKKRVERSEQDPSMVITTYEGQHTHPSPVSYHIHRQHMSARGVMPGAGAYQFGAPPPPPLLGFDEALAARVRMTMNHQQQQQQLGFVPSIHAAASRPTMPPLHLYTPPQQDLLPSVTGSHHGY</sequence>
<evidence type="ECO:0000313" key="9">
    <source>
        <dbReference type="Proteomes" id="UP000008021"/>
    </source>
</evidence>
<protein>
    <recommendedName>
        <fullName evidence="7">WRKY domain-containing protein</fullName>
    </recommendedName>
</protein>
<evidence type="ECO:0000256" key="4">
    <source>
        <dbReference type="ARBA" id="ARBA00023163"/>
    </source>
</evidence>
<evidence type="ECO:0000313" key="8">
    <source>
        <dbReference type="EnsemblPlants" id="OMERI05G23200.1"/>
    </source>
</evidence>
<feature type="compositionally biased region" description="Basic residues" evidence="6">
    <location>
        <begin position="158"/>
        <end position="167"/>
    </location>
</feature>
<comment type="subcellular location">
    <subcellularLocation>
        <location evidence="1">Nucleus</location>
    </subcellularLocation>
</comment>
<reference evidence="8" key="1">
    <citation type="submission" date="2015-04" db="UniProtKB">
        <authorList>
            <consortium name="EnsemblPlants"/>
        </authorList>
    </citation>
    <scope>IDENTIFICATION</scope>
</reference>
<keyword evidence="5" id="KW-0539">Nucleus</keyword>
<keyword evidence="2" id="KW-0805">Transcription regulation</keyword>
<dbReference type="PANTHER" id="PTHR31221:SF366">
    <property type="entry name" value="OS05G0583000 PROTEIN"/>
    <property type="match status" value="1"/>
</dbReference>
<dbReference type="Gramene" id="OMERI05G23200.1">
    <property type="protein sequence ID" value="OMERI05G23200.1"/>
    <property type="gene ID" value="OMERI05G23200"/>
</dbReference>
<proteinExistence type="predicted"/>
<dbReference type="PROSITE" id="PS50811">
    <property type="entry name" value="WRKY"/>
    <property type="match status" value="1"/>
</dbReference>
<dbReference type="InterPro" id="IPR003657">
    <property type="entry name" value="WRKY_dom"/>
</dbReference>
<accession>A0A0E0DUX1</accession>
<dbReference type="SUPFAM" id="SSF118290">
    <property type="entry name" value="WRKY DNA-binding domain"/>
    <property type="match status" value="1"/>
</dbReference>
<dbReference type="GO" id="GO:0043565">
    <property type="term" value="F:sequence-specific DNA binding"/>
    <property type="evidence" value="ECO:0007669"/>
    <property type="project" value="InterPro"/>
</dbReference>
<dbReference type="InterPro" id="IPR036576">
    <property type="entry name" value="WRKY_dom_sf"/>
</dbReference>
<dbReference type="GO" id="GO:0005634">
    <property type="term" value="C:nucleus"/>
    <property type="evidence" value="ECO:0007669"/>
    <property type="project" value="UniProtKB-SubCell"/>
</dbReference>
<name>A0A0E0DUX1_9ORYZ</name>
<evidence type="ECO:0000259" key="7">
    <source>
        <dbReference type="PROSITE" id="PS50811"/>
    </source>
</evidence>
<keyword evidence="3" id="KW-0238">DNA-binding</keyword>
<reference evidence="8" key="2">
    <citation type="submission" date="2018-05" db="EMBL/GenBank/DDBJ databases">
        <title>OmerRS3 (Oryza meridionalis Reference Sequence Version 3).</title>
        <authorList>
            <person name="Zhang J."/>
            <person name="Kudrna D."/>
            <person name="Lee S."/>
            <person name="Talag J."/>
            <person name="Welchert J."/>
            <person name="Wing R.A."/>
        </authorList>
    </citation>
    <scope>NUCLEOTIDE SEQUENCE [LARGE SCALE GENOMIC DNA]</scope>
    <source>
        <strain evidence="8">cv. OR44</strain>
    </source>
</reference>